<accession>X1U142</accession>
<reference evidence="2" key="1">
    <citation type="journal article" date="2014" name="Front. Microbiol.">
        <title>High frequency of phylogenetically diverse reductive dehalogenase-homologous genes in deep subseafloor sedimentary metagenomes.</title>
        <authorList>
            <person name="Kawai M."/>
            <person name="Futagami T."/>
            <person name="Toyoda A."/>
            <person name="Takaki Y."/>
            <person name="Nishi S."/>
            <person name="Hori S."/>
            <person name="Arai W."/>
            <person name="Tsubouchi T."/>
            <person name="Morono Y."/>
            <person name="Uchiyama I."/>
            <person name="Ito T."/>
            <person name="Fujiyama A."/>
            <person name="Inagaki F."/>
            <person name="Takami H."/>
        </authorList>
    </citation>
    <scope>NUCLEOTIDE SEQUENCE</scope>
    <source>
        <strain evidence="2">Expedition CK06-06</strain>
    </source>
</reference>
<dbReference type="InterPro" id="IPR024264">
    <property type="entry name" value="DUF3786"/>
</dbReference>
<dbReference type="AlphaFoldDB" id="X1U142"/>
<name>X1U142_9ZZZZ</name>
<comment type="caution">
    <text evidence="2">The sequence shown here is derived from an EMBL/GenBank/DDBJ whole genome shotgun (WGS) entry which is preliminary data.</text>
</comment>
<evidence type="ECO:0000313" key="2">
    <source>
        <dbReference type="EMBL" id="GAI85984.1"/>
    </source>
</evidence>
<organism evidence="2">
    <name type="scientific">marine sediment metagenome</name>
    <dbReference type="NCBI Taxonomy" id="412755"/>
    <lineage>
        <taxon>unclassified sequences</taxon>
        <taxon>metagenomes</taxon>
        <taxon>ecological metagenomes</taxon>
    </lineage>
</organism>
<feature type="domain" description="DUF3786" evidence="1">
    <location>
        <begin position="40"/>
        <end position="209"/>
    </location>
</feature>
<sequence length="224" mass="25474">MESSYLSLPNQQNYEYGYELAYKLACEQLAKFDNIGQQCLKSGAQYQVIDSQEIIILEYLNQSYQIVFPDIDISLIGSEEEVPMRDKILILHYLTQAKGTPITNKITAFRELPEGANYFPTFSKRAIKPLLDHFGREPERLIDAAEKLGGHRVDYGDVAVTINAFSYVPITLVLWQGNGEFAPEGSILFDSTISDYLSTYDITVLCETISWKLVKYLKESLNIM</sequence>
<dbReference type="Pfam" id="PF12654">
    <property type="entry name" value="DUF3786"/>
    <property type="match status" value="1"/>
</dbReference>
<evidence type="ECO:0000259" key="1">
    <source>
        <dbReference type="Pfam" id="PF12654"/>
    </source>
</evidence>
<protein>
    <recommendedName>
        <fullName evidence="1">DUF3786 domain-containing protein</fullName>
    </recommendedName>
</protein>
<gene>
    <name evidence="2" type="ORF">S12H4_12721</name>
</gene>
<dbReference type="EMBL" id="BARW01006076">
    <property type="protein sequence ID" value="GAI85984.1"/>
    <property type="molecule type" value="Genomic_DNA"/>
</dbReference>
<proteinExistence type="predicted"/>